<dbReference type="Proteomes" id="UP000799302">
    <property type="component" value="Unassembled WGS sequence"/>
</dbReference>
<keyword evidence="2" id="KW-1185">Reference proteome</keyword>
<evidence type="ECO:0000313" key="2">
    <source>
        <dbReference type="Proteomes" id="UP000799302"/>
    </source>
</evidence>
<reference evidence="1" key="1">
    <citation type="journal article" date="2020" name="Stud. Mycol.">
        <title>101 Dothideomycetes genomes: a test case for predicting lifestyles and emergence of pathogens.</title>
        <authorList>
            <person name="Haridas S."/>
            <person name="Albert R."/>
            <person name="Binder M."/>
            <person name="Bloem J."/>
            <person name="Labutti K."/>
            <person name="Salamov A."/>
            <person name="Andreopoulos B."/>
            <person name="Baker S."/>
            <person name="Barry K."/>
            <person name="Bills G."/>
            <person name="Bluhm B."/>
            <person name="Cannon C."/>
            <person name="Castanera R."/>
            <person name="Culley D."/>
            <person name="Daum C."/>
            <person name="Ezra D."/>
            <person name="Gonzalez J."/>
            <person name="Henrissat B."/>
            <person name="Kuo A."/>
            <person name="Liang C."/>
            <person name="Lipzen A."/>
            <person name="Lutzoni F."/>
            <person name="Magnuson J."/>
            <person name="Mondo S."/>
            <person name="Nolan M."/>
            <person name="Ohm R."/>
            <person name="Pangilinan J."/>
            <person name="Park H.-J."/>
            <person name="Ramirez L."/>
            <person name="Alfaro M."/>
            <person name="Sun H."/>
            <person name="Tritt A."/>
            <person name="Yoshinaga Y."/>
            <person name="Zwiers L.-H."/>
            <person name="Turgeon B."/>
            <person name="Goodwin S."/>
            <person name="Spatafora J."/>
            <person name="Crous P."/>
            <person name="Grigoriev I."/>
        </authorList>
    </citation>
    <scope>NUCLEOTIDE SEQUENCE</scope>
    <source>
        <strain evidence="1">CBS 115976</strain>
    </source>
</reference>
<dbReference type="AlphaFoldDB" id="A0A6A6TYN1"/>
<accession>A0A6A6TYN1</accession>
<evidence type="ECO:0000313" key="1">
    <source>
        <dbReference type="EMBL" id="KAF2664093.1"/>
    </source>
</evidence>
<dbReference type="OrthoDB" id="2151982at2759"/>
<proteinExistence type="predicted"/>
<dbReference type="EMBL" id="MU004243">
    <property type="protein sequence ID" value="KAF2664093.1"/>
    <property type="molecule type" value="Genomic_DNA"/>
</dbReference>
<gene>
    <name evidence="1" type="ORF">BT63DRAFT_429628</name>
</gene>
<sequence length="289" mass="31927">MYYVGMYCCNNPLIPRIATPCTLLGSTRKVNHQNARSDTALSSHSRPPTIHQSPYIQDQMHAIQRHTNAIQYQDMTTEPPLQQQATLQLPALGSSPTFHPDCCLSLSTTIIATIADKLSGHGDLVLSVGSGSGLLETILTQHDSHLQIEGVEVSQNDQTVNTYLPEERIHVVNGTWAVSPLALLCSALLFVYPRDPSLLARYIQGAAASPNLEAVVWIGPKVDWDGKITVQNHVSQSLQVDVEYEPKLYYLPSHSLATIECDGCFMVHSFTTHGLQGCKIRLYSHTYMF</sequence>
<protein>
    <submittedName>
        <fullName evidence="1">Uncharacterized protein</fullName>
    </submittedName>
</protein>
<organism evidence="1 2">
    <name type="scientific">Microthyrium microscopicum</name>
    <dbReference type="NCBI Taxonomy" id="703497"/>
    <lineage>
        <taxon>Eukaryota</taxon>
        <taxon>Fungi</taxon>
        <taxon>Dikarya</taxon>
        <taxon>Ascomycota</taxon>
        <taxon>Pezizomycotina</taxon>
        <taxon>Dothideomycetes</taxon>
        <taxon>Dothideomycetes incertae sedis</taxon>
        <taxon>Microthyriales</taxon>
        <taxon>Microthyriaceae</taxon>
        <taxon>Microthyrium</taxon>
    </lineage>
</organism>
<name>A0A6A6TYN1_9PEZI</name>